<keyword evidence="8 10" id="KW-0472">Membrane</keyword>
<feature type="domain" description="ABC transporter" evidence="11">
    <location>
        <begin position="1033"/>
        <end position="1272"/>
    </location>
</feature>
<feature type="transmembrane region" description="Helical" evidence="10">
    <location>
        <begin position="837"/>
        <end position="858"/>
    </location>
</feature>
<evidence type="ECO:0000256" key="2">
    <source>
        <dbReference type="ARBA" id="ARBA00007577"/>
    </source>
</evidence>
<keyword evidence="7 10" id="KW-1133">Transmembrane helix</keyword>
<proteinExistence type="inferred from homology"/>
<evidence type="ECO:0000256" key="7">
    <source>
        <dbReference type="ARBA" id="ARBA00022989"/>
    </source>
</evidence>
<evidence type="ECO:0000313" key="14">
    <source>
        <dbReference type="Proteomes" id="UP000799536"/>
    </source>
</evidence>
<feature type="region of interest" description="Disordered" evidence="9">
    <location>
        <begin position="1004"/>
        <end position="1024"/>
    </location>
</feature>
<comment type="caution">
    <text evidence="13">The sequence shown here is derived from an EMBL/GenBank/DDBJ whole genome shotgun (WGS) entry which is preliminary data.</text>
</comment>
<dbReference type="PROSITE" id="PS50929">
    <property type="entry name" value="ABC_TM1F"/>
    <property type="match status" value="2"/>
</dbReference>
<evidence type="ECO:0000256" key="4">
    <source>
        <dbReference type="ARBA" id="ARBA00022692"/>
    </source>
</evidence>
<protein>
    <submittedName>
        <fullName evidence="13">Leptomycin B resistance protein pmd1</fullName>
    </submittedName>
</protein>
<dbReference type="Gene3D" id="1.20.1560.10">
    <property type="entry name" value="ABC transporter type 1, transmembrane domain"/>
    <property type="match status" value="2"/>
</dbReference>
<dbReference type="InterPro" id="IPR036640">
    <property type="entry name" value="ABC1_TM_sf"/>
</dbReference>
<dbReference type="InterPro" id="IPR003593">
    <property type="entry name" value="AAA+_ATPase"/>
</dbReference>
<feature type="region of interest" description="Disordered" evidence="9">
    <location>
        <begin position="642"/>
        <end position="666"/>
    </location>
</feature>
<dbReference type="InterPro" id="IPR039421">
    <property type="entry name" value="Type_1_exporter"/>
</dbReference>
<dbReference type="InterPro" id="IPR027417">
    <property type="entry name" value="P-loop_NTPase"/>
</dbReference>
<keyword evidence="14" id="KW-1185">Reference proteome</keyword>
<feature type="transmembrane region" description="Helical" evidence="10">
    <location>
        <begin position="271"/>
        <end position="293"/>
    </location>
</feature>
<dbReference type="CDD" id="cd18577">
    <property type="entry name" value="ABC_6TM_Pgp_ABCB1_D1_like"/>
    <property type="match status" value="1"/>
</dbReference>
<evidence type="ECO:0000259" key="11">
    <source>
        <dbReference type="PROSITE" id="PS50893"/>
    </source>
</evidence>
<dbReference type="GO" id="GO:0090374">
    <property type="term" value="P:oligopeptide export from mitochondrion"/>
    <property type="evidence" value="ECO:0007669"/>
    <property type="project" value="TreeGrafter"/>
</dbReference>
<feature type="domain" description="ABC transporter" evidence="11">
    <location>
        <begin position="377"/>
        <end position="622"/>
    </location>
</feature>
<dbReference type="FunFam" id="3.40.50.300:FF:000967">
    <property type="entry name" value="ABC multidrug transporter mdr4"/>
    <property type="match status" value="2"/>
</dbReference>
<organism evidence="13 14">
    <name type="scientific">Delitschia confertaspora ATCC 74209</name>
    <dbReference type="NCBI Taxonomy" id="1513339"/>
    <lineage>
        <taxon>Eukaryota</taxon>
        <taxon>Fungi</taxon>
        <taxon>Dikarya</taxon>
        <taxon>Ascomycota</taxon>
        <taxon>Pezizomycotina</taxon>
        <taxon>Dothideomycetes</taxon>
        <taxon>Pleosporomycetidae</taxon>
        <taxon>Pleosporales</taxon>
        <taxon>Delitschiaceae</taxon>
        <taxon>Delitschia</taxon>
    </lineage>
</organism>
<keyword evidence="6" id="KW-0067">ATP-binding</keyword>
<dbReference type="EMBL" id="ML993852">
    <property type="protein sequence ID" value="KAF2205602.1"/>
    <property type="molecule type" value="Genomic_DNA"/>
</dbReference>
<dbReference type="GO" id="GO:0005524">
    <property type="term" value="F:ATP binding"/>
    <property type="evidence" value="ECO:0007669"/>
    <property type="project" value="UniProtKB-KW"/>
</dbReference>
<keyword evidence="4 10" id="KW-0812">Transmembrane</keyword>
<reference evidence="13" key="1">
    <citation type="journal article" date="2020" name="Stud. Mycol.">
        <title>101 Dothideomycetes genomes: a test case for predicting lifestyles and emergence of pathogens.</title>
        <authorList>
            <person name="Haridas S."/>
            <person name="Albert R."/>
            <person name="Binder M."/>
            <person name="Bloem J."/>
            <person name="Labutti K."/>
            <person name="Salamov A."/>
            <person name="Andreopoulos B."/>
            <person name="Baker S."/>
            <person name="Barry K."/>
            <person name="Bills G."/>
            <person name="Bluhm B."/>
            <person name="Cannon C."/>
            <person name="Castanera R."/>
            <person name="Culley D."/>
            <person name="Daum C."/>
            <person name="Ezra D."/>
            <person name="Gonzalez J."/>
            <person name="Henrissat B."/>
            <person name="Kuo A."/>
            <person name="Liang C."/>
            <person name="Lipzen A."/>
            <person name="Lutzoni F."/>
            <person name="Magnuson J."/>
            <person name="Mondo S."/>
            <person name="Nolan M."/>
            <person name="Ohm R."/>
            <person name="Pangilinan J."/>
            <person name="Park H.-J."/>
            <person name="Ramirez L."/>
            <person name="Alfaro M."/>
            <person name="Sun H."/>
            <person name="Tritt A."/>
            <person name="Yoshinaga Y."/>
            <person name="Zwiers L.-H."/>
            <person name="Turgeon B."/>
            <person name="Goodwin S."/>
            <person name="Spatafora J."/>
            <person name="Crous P."/>
            <person name="Grigoriev I."/>
        </authorList>
    </citation>
    <scope>NUCLEOTIDE SEQUENCE</scope>
    <source>
        <strain evidence="13">ATCC 74209</strain>
    </source>
</reference>
<evidence type="ECO:0000256" key="5">
    <source>
        <dbReference type="ARBA" id="ARBA00022741"/>
    </source>
</evidence>
<dbReference type="Proteomes" id="UP000799536">
    <property type="component" value="Unassembled WGS sequence"/>
</dbReference>
<dbReference type="PROSITE" id="PS50893">
    <property type="entry name" value="ABC_TRANSPORTER_2"/>
    <property type="match status" value="2"/>
</dbReference>
<dbReference type="PANTHER" id="PTHR43394">
    <property type="entry name" value="ATP-DEPENDENT PERMEASE MDL1, MITOCHONDRIAL"/>
    <property type="match status" value="1"/>
</dbReference>
<feature type="transmembrane region" description="Helical" evidence="10">
    <location>
        <begin position="168"/>
        <end position="188"/>
    </location>
</feature>
<feature type="transmembrane region" description="Helical" evidence="10">
    <location>
        <begin position="956"/>
        <end position="977"/>
    </location>
</feature>
<name>A0A9P4JXZ2_9PLEO</name>
<sequence>MDIASLATAPPRVWHKDVATVPRNFYRQILGLNPFKTSYFALYRPLYDLQSRLILVGGVIFAIAAGIPLPIIGIIFGKIINKFPPTEDELRTRLGQLMGVAVAYFVVTWAWSVCWGVVGERVSRRFRERLVERALGMEMAFFDTEAPDLTGTLTEKTQIIQLGTSEKCGLFIASVSYFVAAFVVGFTLNAKLTGIMLVSVIPSMAIIVYTGTKFVSKFSKQAATYVEEASAIAESALRAVQIVQAFGVSEQLAQTHVKFLRSALREGVKKSLSGALMLGSVYFVAYAANGLAFWEGHQLRKGHGEQLAEAGTIYAVVFLILDASFVVGQFGPFIQTFALAAAAGQSVYSILDHPKSKIDVYSEEGKELDHTQFEKDIRLEDVSFVYPARSTSRVLNGVTLHYPAGKVTGMVGPSGSGKSTVVGLLLRFYDPVAGRVTIGGEDIRSFNIASLRSHIALVTQSPTLFTGTILENIMHGLPKDEQLPEAEILARVNAAAKDAHCDFLDHLPDGLHTKVGSGHHSQLSGGQKQRICLARALVGNPSLLILDEYTSAMDPSSEAIVLEALKRSSAASGRTTIIIAHRLATVKHADKIIVLKDGALVEEGPHDALVAAEGLYAELIRAQQFEKKMPLSTSSSSVISSNLSTAKDEPAKEETKAALEATATPAEAKPSQKSAATLIRRCLSLSRPEIPVIAIGLLSSIVSGGVIVGEAVVFGNLVELLNDNTISKKLNDRVDLFCLMFFILSLIALLAHACGGGAFGVVSENLVLRVRDISFRTIMSQDMEWFSKPDHSHHALMSKLNMDSGSISGLSGIILGTIFSITASMLGGIILAHVMAWRIAVVLLSAVPVMLAAGFFRLRILAKAEERHQTAYNGAAALASEACSAIQTVAALGREHDVLRLYREAVQKPYEESLKFITWGNVLLAFSLSVTYFVYALAYWWGARNVREGRYSQRDFFIVLPALLFSAQAAGQMFSLAPEITRAKTAARSVFDLHDEKPSIICDPPSALSSSNTSEKDIELSPQQPCSRNNGRLEFRDVSLYYKTRPNVPALNNVSLSIQSGHYAAFVGRSGAGKSSCINLIERFFDPTSGVVLLDGKDVRSVPVQEHRARLALVEQEPDLFPGSIQFNICLGARPGATVGLDEVIKVAKKCGLHDFIMGLPEGYNTECGAHGNRFSGGQRQRLAIARALIRDPEILLLDEATSQLDANTEKEVRSAIAAASSGRTTIMIAHRLASVQHADRIYVFDGGKIVEEGKHDELVAMGGVYSGMVGAQELG</sequence>
<dbReference type="Pfam" id="PF00005">
    <property type="entry name" value="ABC_tran"/>
    <property type="match status" value="2"/>
</dbReference>
<dbReference type="OrthoDB" id="6500128at2759"/>
<dbReference type="GO" id="GO:0015421">
    <property type="term" value="F:ABC-type oligopeptide transporter activity"/>
    <property type="evidence" value="ECO:0007669"/>
    <property type="project" value="TreeGrafter"/>
</dbReference>
<evidence type="ECO:0000313" key="13">
    <source>
        <dbReference type="EMBL" id="KAF2205602.1"/>
    </source>
</evidence>
<accession>A0A9P4JXZ2</accession>
<dbReference type="PROSITE" id="PS00211">
    <property type="entry name" value="ABC_TRANSPORTER_1"/>
    <property type="match status" value="2"/>
</dbReference>
<evidence type="ECO:0000256" key="9">
    <source>
        <dbReference type="SAM" id="MobiDB-lite"/>
    </source>
</evidence>
<evidence type="ECO:0000256" key="1">
    <source>
        <dbReference type="ARBA" id="ARBA00004141"/>
    </source>
</evidence>
<evidence type="ECO:0000256" key="8">
    <source>
        <dbReference type="ARBA" id="ARBA00023136"/>
    </source>
</evidence>
<dbReference type="GO" id="GO:0016887">
    <property type="term" value="F:ATP hydrolysis activity"/>
    <property type="evidence" value="ECO:0007669"/>
    <property type="project" value="InterPro"/>
</dbReference>
<dbReference type="InterPro" id="IPR011527">
    <property type="entry name" value="ABC1_TM_dom"/>
</dbReference>
<feature type="transmembrane region" description="Helical" evidence="10">
    <location>
        <begin position="690"/>
        <end position="714"/>
    </location>
</feature>
<dbReference type="AlphaFoldDB" id="A0A9P4JXZ2"/>
<dbReference type="SUPFAM" id="SSF90123">
    <property type="entry name" value="ABC transporter transmembrane region"/>
    <property type="match status" value="2"/>
</dbReference>
<evidence type="ECO:0000256" key="3">
    <source>
        <dbReference type="ARBA" id="ARBA00022448"/>
    </source>
</evidence>
<dbReference type="CDD" id="cd18578">
    <property type="entry name" value="ABC_6TM_Pgp_ABCB1_D2_like"/>
    <property type="match status" value="1"/>
</dbReference>
<dbReference type="Pfam" id="PF00664">
    <property type="entry name" value="ABC_membrane"/>
    <property type="match status" value="2"/>
</dbReference>
<evidence type="ECO:0000256" key="10">
    <source>
        <dbReference type="SAM" id="Phobius"/>
    </source>
</evidence>
<dbReference type="SUPFAM" id="SSF52540">
    <property type="entry name" value="P-loop containing nucleoside triphosphate hydrolases"/>
    <property type="match status" value="2"/>
</dbReference>
<comment type="subcellular location">
    <subcellularLocation>
        <location evidence="1">Membrane</location>
        <topology evidence="1">Multi-pass membrane protein</topology>
    </subcellularLocation>
</comment>
<gene>
    <name evidence="13" type="ORF">GQ43DRAFT_445878</name>
</gene>
<dbReference type="InterPro" id="IPR017871">
    <property type="entry name" value="ABC_transporter-like_CS"/>
</dbReference>
<dbReference type="CDD" id="cd03249">
    <property type="entry name" value="ABC_MTABC3_MDL1_MDL2"/>
    <property type="match status" value="1"/>
</dbReference>
<feature type="transmembrane region" description="Helical" evidence="10">
    <location>
        <begin position="807"/>
        <end position="831"/>
    </location>
</feature>
<evidence type="ECO:0000256" key="6">
    <source>
        <dbReference type="ARBA" id="ARBA00022840"/>
    </source>
</evidence>
<feature type="transmembrane region" description="Helical" evidence="10">
    <location>
        <begin position="194"/>
        <end position="212"/>
    </location>
</feature>
<dbReference type="FunFam" id="1.20.1560.10:FF:000057">
    <property type="entry name" value="ABC multidrug transporter SitT"/>
    <property type="match status" value="1"/>
</dbReference>
<dbReference type="Gene3D" id="3.40.50.300">
    <property type="entry name" value="P-loop containing nucleotide triphosphate hydrolases"/>
    <property type="match status" value="2"/>
</dbReference>
<feature type="transmembrane region" description="Helical" evidence="10">
    <location>
        <begin position="97"/>
        <end position="118"/>
    </location>
</feature>
<keyword evidence="5" id="KW-0547">Nucleotide-binding</keyword>
<comment type="similarity">
    <text evidence="2">Belongs to the ABC transporter superfamily. ABCB family. Multidrug resistance exporter (TC 3.A.1.201) subfamily.</text>
</comment>
<feature type="transmembrane region" description="Helical" evidence="10">
    <location>
        <begin position="916"/>
        <end position="941"/>
    </location>
</feature>
<feature type="transmembrane region" description="Helical" evidence="10">
    <location>
        <begin position="53"/>
        <end position="77"/>
    </location>
</feature>
<dbReference type="GO" id="GO:0005743">
    <property type="term" value="C:mitochondrial inner membrane"/>
    <property type="evidence" value="ECO:0007669"/>
    <property type="project" value="TreeGrafter"/>
</dbReference>
<feature type="compositionally biased region" description="Basic and acidic residues" evidence="9">
    <location>
        <begin position="646"/>
        <end position="657"/>
    </location>
</feature>
<feature type="domain" description="ABC transmembrane type-1" evidence="12">
    <location>
        <begin position="694"/>
        <end position="982"/>
    </location>
</feature>
<keyword evidence="3" id="KW-0813">Transport</keyword>
<feature type="transmembrane region" description="Helical" evidence="10">
    <location>
        <begin position="734"/>
        <end position="762"/>
    </location>
</feature>
<dbReference type="SMART" id="SM00382">
    <property type="entry name" value="AAA"/>
    <property type="match status" value="2"/>
</dbReference>
<evidence type="ECO:0000259" key="12">
    <source>
        <dbReference type="PROSITE" id="PS50929"/>
    </source>
</evidence>
<dbReference type="InterPro" id="IPR003439">
    <property type="entry name" value="ABC_transporter-like_ATP-bd"/>
</dbReference>
<feature type="domain" description="ABC transmembrane type-1" evidence="12">
    <location>
        <begin position="56"/>
        <end position="339"/>
    </location>
</feature>
<dbReference type="PANTHER" id="PTHR43394:SF18">
    <property type="entry name" value="ABC TRANSPORTER B FAMILY MEMBER 11-LIKE"/>
    <property type="match status" value="1"/>
</dbReference>